<dbReference type="AlphaFoldDB" id="A0A7X5BZH8"/>
<dbReference type="PANTHER" id="PTHR43649">
    <property type="entry name" value="ARABINOSE-BINDING PROTEIN-RELATED"/>
    <property type="match status" value="1"/>
</dbReference>
<dbReference type="Gene3D" id="3.40.190.10">
    <property type="entry name" value="Periplasmic binding protein-like II"/>
    <property type="match status" value="2"/>
</dbReference>
<keyword evidence="9" id="KW-1185">Reference proteome</keyword>
<feature type="region of interest" description="Disordered" evidence="6">
    <location>
        <begin position="24"/>
        <end position="65"/>
    </location>
</feature>
<evidence type="ECO:0000256" key="2">
    <source>
        <dbReference type="ARBA" id="ARBA00022729"/>
    </source>
</evidence>
<evidence type="ECO:0000256" key="4">
    <source>
        <dbReference type="ARBA" id="ARBA00023139"/>
    </source>
</evidence>
<feature type="compositionally biased region" description="Low complexity" evidence="6">
    <location>
        <begin position="24"/>
        <end position="48"/>
    </location>
</feature>
<evidence type="ECO:0000256" key="1">
    <source>
        <dbReference type="ARBA" id="ARBA00022475"/>
    </source>
</evidence>
<keyword evidence="1" id="KW-1003">Cell membrane</keyword>
<dbReference type="Pfam" id="PF01547">
    <property type="entry name" value="SBP_bac_1"/>
    <property type="match status" value="1"/>
</dbReference>
<evidence type="ECO:0000313" key="9">
    <source>
        <dbReference type="Proteomes" id="UP000558113"/>
    </source>
</evidence>
<comment type="caution">
    <text evidence="8">The sequence shown here is derived from an EMBL/GenBank/DDBJ whole genome shotgun (WGS) entry which is preliminary data.</text>
</comment>
<dbReference type="OrthoDB" id="9798191at2"/>
<gene>
    <name evidence="8" type="ORF">GT003_04310</name>
</gene>
<dbReference type="SUPFAM" id="SSF53850">
    <property type="entry name" value="Periplasmic binding protein-like II"/>
    <property type="match status" value="1"/>
</dbReference>
<keyword evidence="4" id="KW-0564">Palmitate</keyword>
<feature type="chain" id="PRO_5038481573" evidence="7">
    <location>
        <begin position="21"/>
        <end position="450"/>
    </location>
</feature>
<accession>A0A7X5BZH8</accession>
<evidence type="ECO:0000256" key="7">
    <source>
        <dbReference type="SAM" id="SignalP"/>
    </source>
</evidence>
<dbReference type="PROSITE" id="PS51257">
    <property type="entry name" value="PROKAR_LIPOPROTEIN"/>
    <property type="match status" value="1"/>
</dbReference>
<dbReference type="Proteomes" id="UP000558113">
    <property type="component" value="Unassembled WGS sequence"/>
</dbReference>
<evidence type="ECO:0000256" key="3">
    <source>
        <dbReference type="ARBA" id="ARBA00023136"/>
    </source>
</evidence>
<proteinExistence type="predicted"/>
<evidence type="ECO:0000256" key="5">
    <source>
        <dbReference type="ARBA" id="ARBA00023288"/>
    </source>
</evidence>
<evidence type="ECO:0000313" key="8">
    <source>
        <dbReference type="EMBL" id="NBC68220.1"/>
    </source>
</evidence>
<dbReference type="EMBL" id="JAAAMU010000002">
    <property type="protein sequence ID" value="NBC68220.1"/>
    <property type="molecule type" value="Genomic_DNA"/>
</dbReference>
<feature type="signal peptide" evidence="7">
    <location>
        <begin position="1"/>
        <end position="20"/>
    </location>
</feature>
<dbReference type="PANTHER" id="PTHR43649:SF33">
    <property type="entry name" value="POLYGALACTURONAN_RHAMNOGALACTURONAN-BINDING PROTEIN YTCQ"/>
    <property type="match status" value="1"/>
</dbReference>
<keyword evidence="5" id="KW-0449">Lipoprotein</keyword>
<keyword evidence="3" id="KW-0472">Membrane</keyword>
<dbReference type="InterPro" id="IPR006059">
    <property type="entry name" value="SBP"/>
</dbReference>
<evidence type="ECO:0000256" key="6">
    <source>
        <dbReference type="SAM" id="MobiDB-lite"/>
    </source>
</evidence>
<name>A0A7X5BZH8_9BACL</name>
<dbReference type="RefSeq" id="WP_161694815.1">
    <property type="nucleotide sequence ID" value="NZ_JAAAMU010000002.1"/>
</dbReference>
<reference evidence="8 9" key="1">
    <citation type="submission" date="2020-01" db="EMBL/GenBank/DDBJ databases">
        <title>Paenibacillus soybeanensis sp. nov. isolated from the nodules of soybean (Glycine max(L.) Merr).</title>
        <authorList>
            <person name="Wang H."/>
        </authorList>
    </citation>
    <scope>NUCLEOTIDE SEQUENCE [LARGE SCALE GENOMIC DNA]</scope>
    <source>
        <strain evidence="8 9">DSM 23054</strain>
    </source>
</reference>
<dbReference type="InterPro" id="IPR050490">
    <property type="entry name" value="Bact_solute-bd_prot1"/>
</dbReference>
<sequence length="450" mass="49702">MRKSWFTMIALSLIVSTALVGCSERSGGSANNNSGGNAASNEDGSGNAPKTDDTANAPKPDNGEKVRLTVYSTIGELKNQDMMKSIAADFTKENPNIQVEFQFPGAEYENILKVKMAANDLPDVFDTHGWAVIRYDKYLADLKDETWAPNLTDTIKPVVTNKSGKVEALVLSEAKDGISYNAGLLEKYGITPPSTFAELMEAADKLKTESNGDVTPFFMSGIDNGMIGGFLDLYATSQYISPSANDAATLLDGSFDWKKWTPLAQKLLDMQKKGYINKDVLTAKYTDMPQRFAQGKIAFVFGAPSFADEVYKVNKDVKIGIMPLTSMVDGDSQTFSGGERYTMGAWKDGKHLEESKKLIAFFSKPENMSKIANATKLPPGLKDITSEHEFTKYYEQFSAVRVFPYFDRVYLPNGMWDVMCKTGTALVAGDVSPEQFSDKMKQEYDRLRNQ</sequence>
<keyword evidence="2 7" id="KW-0732">Signal</keyword>
<organism evidence="8 9">
    <name type="scientific">Paenibacillus sacheonensis</name>
    <dbReference type="NCBI Taxonomy" id="742054"/>
    <lineage>
        <taxon>Bacteria</taxon>
        <taxon>Bacillati</taxon>
        <taxon>Bacillota</taxon>
        <taxon>Bacilli</taxon>
        <taxon>Bacillales</taxon>
        <taxon>Paenibacillaceae</taxon>
        <taxon>Paenibacillus</taxon>
    </lineage>
</organism>
<protein>
    <submittedName>
        <fullName evidence="8">Extracellular solute-binding protein</fullName>
    </submittedName>
</protein>